<gene>
    <name evidence="1" type="ORF">AXK12_02900</name>
</gene>
<reference evidence="1 2" key="1">
    <citation type="submission" date="2016-02" db="EMBL/GenBank/DDBJ databases">
        <authorList>
            <person name="Wen L."/>
            <person name="He K."/>
            <person name="Yang H."/>
        </authorList>
    </citation>
    <scope>NUCLEOTIDE SEQUENCE [LARGE SCALE GENOMIC DNA]</scope>
    <source>
        <strain evidence="1 2">CV41</strain>
    </source>
</reference>
<proteinExistence type="predicted"/>
<dbReference type="EMBL" id="LSZP01000020">
    <property type="protein sequence ID" value="KXU36720.1"/>
    <property type="molecule type" value="Genomic_DNA"/>
</dbReference>
<evidence type="ECO:0000313" key="2">
    <source>
        <dbReference type="Proteomes" id="UP000071392"/>
    </source>
</evidence>
<sequence>MALVGSGCESLAVKNAAAAEAAAAKVEVEFVDPETFTDVKDALVATEKGRAHTIEEVRQYLVETAARYVPEGQHLKITVADIDMAGDYEFWGRTGHSDIRIIKAIYPPSIDLAFVLSDASGTVLKAGERRLHDLAFQMRIDLRDTDRLRYEKALIDDWLRDEFGPPIKS</sequence>
<dbReference type="STRING" id="1548208.AXK12_02900"/>
<dbReference type="Pfam" id="PF11454">
    <property type="entry name" value="DUF3016"/>
    <property type="match status" value="1"/>
</dbReference>
<evidence type="ECO:0008006" key="3">
    <source>
        <dbReference type="Google" id="ProtNLM"/>
    </source>
</evidence>
<dbReference type="InterPro" id="IPR021557">
    <property type="entry name" value="DUF3016"/>
</dbReference>
<accession>A0A139SQF2</accession>
<organism evidence="1 2">
    <name type="scientific">Cephaloticoccus capnophilus</name>
    <dbReference type="NCBI Taxonomy" id="1548208"/>
    <lineage>
        <taxon>Bacteria</taxon>
        <taxon>Pseudomonadati</taxon>
        <taxon>Verrucomicrobiota</taxon>
        <taxon>Opitutia</taxon>
        <taxon>Opitutales</taxon>
        <taxon>Opitutaceae</taxon>
        <taxon>Cephaloticoccus</taxon>
    </lineage>
</organism>
<comment type="caution">
    <text evidence="1">The sequence shown here is derived from an EMBL/GenBank/DDBJ whole genome shotgun (WGS) entry which is preliminary data.</text>
</comment>
<name>A0A139SQF2_9BACT</name>
<protein>
    <recommendedName>
        <fullName evidence="3">DUF3016 domain-containing protein</fullName>
    </recommendedName>
</protein>
<dbReference type="Proteomes" id="UP000071392">
    <property type="component" value="Unassembled WGS sequence"/>
</dbReference>
<keyword evidence="2" id="KW-1185">Reference proteome</keyword>
<dbReference type="AlphaFoldDB" id="A0A139SQF2"/>
<evidence type="ECO:0000313" key="1">
    <source>
        <dbReference type="EMBL" id="KXU36720.1"/>
    </source>
</evidence>